<reference evidence="8" key="1">
    <citation type="submission" date="2005-10" db="EMBL/GenBank/DDBJ databases">
        <authorList>
            <person name="Loftus B.J."/>
            <person name="Nene V.M."/>
            <person name="Hannick L.I."/>
            <person name="Bidwell S."/>
            <person name="Haas B."/>
            <person name="Amedeo P."/>
            <person name="Orvis J."/>
            <person name="Wortman J.R."/>
            <person name="White O.R."/>
            <person name="Salzberg S."/>
            <person name="Shumway M."/>
            <person name="Koo H."/>
            <person name="Zhao Y."/>
            <person name="Holmes M."/>
            <person name="Miller J."/>
            <person name="Schatz M."/>
            <person name="Pop M."/>
            <person name="Pai G."/>
            <person name="Utterback T."/>
            <person name="Rogers Y.-H."/>
            <person name="Kravitz S."/>
            <person name="Fraser C.M."/>
        </authorList>
    </citation>
    <scope>NUCLEOTIDE SEQUENCE</scope>
    <source>
        <strain evidence="8">Liverpool</strain>
    </source>
</reference>
<dbReference type="InterPro" id="IPR002070">
    <property type="entry name" value="TF_Brachyury"/>
</dbReference>
<dbReference type="PROSITE" id="PS50252">
    <property type="entry name" value="TBOX_3"/>
    <property type="match status" value="1"/>
</dbReference>
<dbReference type="FunFam" id="2.60.40.820:FF:000010">
    <property type="entry name" value="T-box transcription factor TBX6"/>
    <property type="match status" value="1"/>
</dbReference>
<dbReference type="Proteomes" id="UP000682892">
    <property type="component" value="Chromosome 2"/>
</dbReference>
<name>Q0IFR4_AEDAE</name>
<dbReference type="GO" id="GO:0001708">
    <property type="term" value="P:cell fate specification"/>
    <property type="evidence" value="ECO:0007669"/>
    <property type="project" value="TreeGrafter"/>
</dbReference>
<dbReference type="Gene3D" id="2.60.40.820">
    <property type="entry name" value="Transcription factor, T-box"/>
    <property type="match status" value="1"/>
</dbReference>
<dbReference type="InterPro" id="IPR001699">
    <property type="entry name" value="TF_T-box"/>
</dbReference>
<dbReference type="GO" id="GO:0045893">
    <property type="term" value="P:positive regulation of DNA-templated transcription"/>
    <property type="evidence" value="ECO:0007669"/>
    <property type="project" value="InterPro"/>
</dbReference>
<reference evidence="8" key="2">
    <citation type="journal article" date="2007" name="Science">
        <title>Genome sequence of Aedes aegypti, a major arbovirus vector.</title>
        <authorList>
            <person name="Nene V."/>
            <person name="Wortman J.R."/>
            <person name="Lawson D."/>
            <person name="Haas B."/>
            <person name="Kodira C."/>
            <person name="Tu Z.J."/>
            <person name="Loftus B."/>
            <person name="Xi Z."/>
            <person name="Megy K."/>
            <person name="Grabherr M."/>
            <person name="Ren Q."/>
            <person name="Zdobnov E.M."/>
            <person name="Lobo N.F."/>
            <person name="Campbell K.S."/>
            <person name="Brown S.E."/>
            <person name="Bonaldo M.F."/>
            <person name="Zhu J."/>
            <person name="Sinkins S.P."/>
            <person name="Hogenkamp D.G."/>
            <person name="Amedeo P."/>
            <person name="Arensburger P."/>
            <person name="Atkinson P.W."/>
            <person name="Bidwell S."/>
            <person name="Biedler J."/>
            <person name="Birney E."/>
            <person name="Bruggner R.V."/>
            <person name="Costas J."/>
            <person name="Coy M.R."/>
            <person name="Crabtree J."/>
            <person name="Crawford M."/>
            <person name="Debruyn B."/>
            <person name="Decaprio D."/>
            <person name="Eiglmeier K."/>
            <person name="Eisenstadt E."/>
            <person name="El-Dorry H."/>
            <person name="Gelbart W.M."/>
            <person name="Gomes S.L."/>
            <person name="Hammond M."/>
            <person name="Hannick L.I."/>
            <person name="Hogan J.R."/>
            <person name="Holmes M.H."/>
            <person name="Jaffe D."/>
            <person name="Johnston J.S."/>
            <person name="Kennedy R.C."/>
            <person name="Koo H."/>
            <person name="Kravitz S."/>
            <person name="Kriventseva E.V."/>
            <person name="Kulp D."/>
            <person name="Labutti K."/>
            <person name="Lee E."/>
            <person name="Li S."/>
            <person name="Lovin D.D."/>
            <person name="Mao C."/>
            <person name="Mauceli E."/>
            <person name="Menck C.F."/>
            <person name="Miller J.R."/>
            <person name="Montgomery P."/>
            <person name="Mori A."/>
            <person name="Nascimento A.L."/>
            <person name="Naveira H.F."/>
            <person name="Nusbaum C."/>
            <person name="O'leary S."/>
            <person name="Orvis J."/>
            <person name="Pertea M."/>
            <person name="Quesneville H."/>
            <person name="Reidenbach K.R."/>
            <person name="Rogers Y.H."/>
            <person name="Roth C.W."/>
            <person name="Schneider J.R."/>
            <person name="Schatz M."/>
            <person name="Shumway M."/>
            <person name="Stanke M."/>
            <person name="Stinson E.O."/>
            <person name="Tubio J.M."/>
            <person name="Vanzee J.P."/>
            <person name="Verjovski-Almeida S."/>
            <person name="Werner D."/>
            <person name="White O."/>
            <person name="Wyder S."/>
            <person name="Zeng Q."/>
            <person name="Zhao Q."/>
            <person name="Zhao Y."/>
            <person name="Hill C.A."/>
            <person name="Raikhel A.S."/>
            <person name="Soares M.B."/>
            <person name="Knudson D.L."/>
            <person name="Lee N.H."/>
            <person name="Galagan J."/>
            <person name="Salzberg S.L."/>
            <person name="Paulsen I.T."/>
            <person name="Dimopoulos G."/>
            <person name="Collins F.H."/>
            <person name="Birren B."/>
            <person name="Fraser-Liggett C.M."/>
            <person name="Severson D.W."/>
        </authorList>
    </citation>
    <scope>NUCLEOTIDE SEQUENCE [LARGE SCALE GENOMIC DNA]</scope>
    <source>
        <strain evidence="8">Liverpool</strain>
    </source>
</reference>
<dbReference type="PANTHER" id="PTHR11267">
    <property type="entry name" value="T-BOX PROTEIN-RELATED"/>
    <property type="match status" value="1"/>
</dbReference>
<dbReference type="EMBL" id="CH477294">
    <property type="protein sequence ID" value="EAT44471.1"/>
    <property type="molecule type" value="Genomic_DNA"/>
</dbReference>
<dbReference type="SUPFAM" id="SSF49417">
    <property type="entry name" value="p53-like transcription factors"/>
    <property type="match status" value="1"/>
</dbReference>
<sequence>MTERMFPSMRLTVDGLDADTNYCVLLEMMPISDCRFKFSGSQWVPAGGAEPQSPQRFCLHPDSPALGTHWASQPIVFNKVKLTNNTLDNNGHVVLTSMHKYQPRIHIIRTADPSQIPWAAQQAFVFPETEFVAVTAYQVGI</sequence>
<dbReference type="InterPro" id="IPR046360">
    <property type="entry name" value="T-box_DNA-bd"/>
</dbReference>
<proteinExistence type="predicted"/>
<dbReference type="VEuPathDB" id="VectorBase:AAEL013504"/>
<dbReference type="AlphaFoldDB" id="Q0IFR4"/>
<dbReference type="GO" id="GO:0000785">
    <property type="term" value="C:chromatin"/>
    <property type="evidence" value="ECO:0007669"/>
    <property type="project" value="TreeGrafter"/>
</dbReference>
<evidence type="ECO:0000256" key="1">
    <source>
        <dbReference type="ARBA" id="ARBA00022473"/>
    </source>
</evidence>
<evidence type="ECO:0000256" key="5">
    <source>
        <dbReference type="ARBA" id="ARBA00023242"/>
    </source>
</evidence>
<dbReference type="PANTHER" id="PTHR11267:SF204">
    <property type="entry name" value="SPADETAIL"/>
    <property type="match status" value="1"/>
</dbReference>
<keyword evidence="3 6" id="KW-0238">DNA-binding</keyword>
<evidence type="ECO:0000256" key="3">
    <source>
        <dbReference type="ARBA" id="ARBA00023125"/>
    </source>
</evidence>
<dbReference type="GO" id="GO:0000981">
    <property type="term" value="F:DNA-binding transcription factor activity, RNA polymerase II-specific"/>
    <property type="evidence" value="ECO:0007669"/>
    <property type="project" value="TreeGrafter"/>
</dbReference>
<dbReference type="eggNOG" id="KOG3585">
    <property type="taxonomic scope" value="Eukaryota"/>
</dbReference>
<dbReference type="GO" id="GO:0005634">
    <property type="term" value="C:nucleus"/>
    <property type="evidence" value="ECO:0007669"/>
    <property type="project" value="UniProtKB-SubCell"/>
</dbReference>
<keyword evidence="2" id="KW-0805">Transcription regulation</keyword>
<dbReference type="PRINTS" id="PR00938">
    <property type="entry name" value="BRACHYURY"/>
</dbReference>
<dbReference type="SMART" id="SM00425">
    <property type="entry name" value="TBOX"/>
    <property type="match status" value="1"/>
</dbReference>
<organism evidence="8 9">
    <name type="scientific">Aedes aegypti</name>
    <name type="common">Yellowfever mosquito</name>
    <name type="synonym">Culex aegypti</name>
    <dbReference type="NCBI Taxonomy" id="7159"/>
    <lineage>
        <taxon>Eukaryota</taxon>
        <taxon>Metazoa</taxon>
        <taxon>Ecdysozoa</taxon>
        <taxon>Arthropoda</taxon>
        <taxon>Hexapoda</taxon>
        <taxon>Insecta</taxon>
        <taxon>Pterygota</taxon>
        <taxon>Neoptera</taxon>
        <taxon>Endopterygota</taxon>
        <taxon>Diptera</taxon>
        <taxon>Nematocera</taxon>
        <taxon>Culicoidea</taxon>
        <taxon>Culicidae</taxon>
        <taxon>Culicinae</taxon>
        <taxon>Aedini</taxon>
        <taxon>Aedes</taxon>
        <taxon>Stegomyia</taxon>
    </lineage>
</organism>
<reference evidence="8" key="3">
    <citation type="submission" date="2012-09" db="EMBL/GenBank/DDBJ databases">
        <authorList>
            <consortium name="VectorBase"/>
        </authorList>
    </citation>
    <scope>NUCLEOTIDE SEQUENCE</scope>
    <source>
        <strain evidence="8">Liverpool</strain>
    </source>
</reference>
<comment type="subcellular location">
    <subcellularLocation>
        <location evidence="6">Nucleus</location>
    </subcellularLocation>
</comment>
<dbReference type="InterPro" id="IPR008967">
    <property type="entry name" value="p53-like_TF_DNA-bd_sf"/>
</dbReference>
<evidence type="ECO:0000256" key="4">
    <source>
        <dbReference type="ARBA" id="ARBA00023163"/>
    </source>
</evidence>
<dbReference type="OMA" id="HWMKTPV"/>
<evidence type="ECO:0000256" key="2">
    <source>
        <dbReference type="ARBA" id="ARBA00023015"/>
    </source>
</evidence>
<evidence type="ECO:0000313" key="8">
    <source>
        <dbReference type="EMBL" id="EAT44471.1"/>
    </source>
</evidence>
<keyword evidence="1" id="KW-0217">Developmental protein</keyword>
<keyword evidence="4" id="KW-0804">Transcription</keyword>
<evidence type="ECO:0000259" key="7">
    <source>
        <dbReference type="PROSITE" id="PS50252"/>
    </source>
</evidence>
<comment type="caution">
    <text evidence="6">Lacks conserved residue(s) required for the propagation of feature annotation.</text>
</comment>
<dbReference type="PaxDb" id="7159-AAEL004159-PA"/>
<feature type="domain" description="T-box" evidence="7">
    <location>
        <begin position="1"/>
        <end position="138"/>
    </location>
</feature>
<dbReference type="GO" id="GO:0000978">
    <property type="term" value="F:RNA polymerase II cis-regulatory region sequence-specific DNA binding"/>
    <property type="evidence" value="ECO:0007669"/>
    <property type="project" value="InterPro"/>
</dbReference>
<dbReference type="Pfam" id="PF00907">
    <property type="entry name" value="T-box"/>
    <property type="match status" value="1"/>
</dbReference>
<keyword evidence="5 6" id="KW-0539">Nucleus</keyword>
<protein>
    <submittedName>
        <fullName evidence="8">AAEL004159-PA</fullName>
    </submittedName>
</protein>
<evidence type="ECO:0000313" key="9">
    <source>
        <dbReference type="Proteomes" id="UP000682892"/>
    </source>
</evidence>
<dbReference type="PhylomeDB" id="Q0IFR4"/>
<dbReference type="InterPro" id="IPR036960">
    <property type="entry name" value="T-box_sf"/>
</dbReference>
<accession>Q0IFR4</accession>
<dbReference type="PRINTS" id="PR00937">
    <property type="entry name" value="TBOX"/>
</dbReference>
<dbReference type="HOGENOM" id="CLU_014430_3_2_1"/>
<evidence type="ECO:0000256" key="6">
    <source>
        <dbReference type="PROSITE-ProRule" id="PRU00201"/>
    </source>
</evidence>
<gene>
    <name evidence="8" type="ORF">AaeL_AAEL004159</name>
</gene>